<dbReference type="AlphaFoldDB" id="A0A0T6DQG3"/>
<evidence type="ECO:0000313" key="4">
    <source>
        <dbReference type="EMBL" id="KRU22190.1"/>
    </source>
</evidence>
<evidence type="ECO:0000256" key="3">
    <source>
        <dbReference type="SAM" id="MobiDB-lite"/>
    </source>
</evidence>
<dbReference type="GO" id="GO:0051301">
    <property type="term" value="P:cell division"/>
    <property type="evidence" value="ECO:0007669"/>
    <property type="project" value="UniProtKB-KW"/>
</dbReference>
<feature type="compositionally biased region" description="Low complexity" evidence="3">
    <location>
        <begin position="33"/>
        <end position="47"/>
    </location>
</feature>
<keyword evidence="5" id="KW-1185">Reference proteome</keyword>
<keyword evidence="2" id="KW-0175">Coiled coil</keyword>
<feature type="region of interest" description="Disordered" evidence="3">
    <location>
        <begin position="1"/>
        <end position="53"/>
    </location>
</feature>
<reference evidence="4 5" key="1">
    <citation type="submission" date="2015-11" db="EMBL/GenBank/DDBJ databases">
        <title>Permanent draft genome of Psychrobacter piscatorii LQ58.</title>
        <authorList>
            <person name="Zhou M."/>
            <person name="Dong B."/>
            <person name="Liu Q."/>
        </authorList>
    </citation>
    <scope>NUCLEOTIDE SEQUENCE [LARGE SCALE GENOMIC DNA]</scope>
    <source>
        <strain evidence="4 5">LQ58</strain>
    </source>
</reference>
<comment type="similarity">
    <text evidence="1">Belongs to the ZapA family. Type 1 subfamily.</text>
</comment>
<dbReference type="SUPFAM" id="SSF102829">
    <property type="entry name" value="Cell division protein ZapA-like"/>
    <property type="match status" value="1"/>
</dbReference>
<gene>
    <name evidence="4" type="ORF">AS194_09370</name>
</gene>
<dbReference type="RefSeq" id="WP_058025038.1">
    <property type="nucleotide sequence ID" value="NZ_LNDJ01000076.1"/>
</dbReference>
<dbReference type="InterPro" id="IPR036192">
    <property type="entry name" value="Cell_div_ZapA-like_sf"/>
</dbReference>
<dbReference type="Pfam" id="PF05164">
    <property type="entry name" value="ZapA"/>
    <property type="match status" value="1"/>
</dbReference>
<sequence length="150" mass="16468">MTDNQSNAIEKQPKNNPSQNTQAPNKDVAVQKSTQSGASTSSTSSQANGKAAEPQIKKVDIAIAGVTYPIFCPVHEQEELLSAVSYINNYALDLKRDAPSLSQESILVLCCLNLYEKIHANQRSDEDRLQKDKQSQALLNKIMKDAHSIL</sequence>
<name>A0A0T6DQG3_9GAMM</name>
<evidence type="ECO:0000256" key="1">
    <source>
        <dbReference type="ARBA" id="ARBA00010074"/>
    </source>
</evidence>
<keyword evidence="4" id="KW-0131">Cell cycle</keyword>
<dbReference type="InterPro" id="IPR007838">
    <property type="entry name" value="Cell_div_ZapA-like"/>
</dbReference>
<keyword evidence="4" id="KW-0132">Cell division</keyword>
<dbReference type="Proteomes" id="UP000051202">
    <property type="component" value="Unassembled WGS sequence"/>
</dbReference>
<evidence type="ECO:0000313" key="5">
    <source>
        <dbReference type="Proteomes" id="UP000051202"/>
    </source>
</evidence>
<protein>
    <submittedName>
        <fullName evidence="4">Cell division protein ZapA</fullName>
    </submittedName>
</protein>
<comment type="caution">
    <text evidence="4">The sequence shown here is derived from an EMBL/GenBank/DDBJ whole genome shotgun (WGS) entry which is preliminary data.</text>
</comment>
<dbReference type="EMBL" id="LNDJ01000076">
    <property type="protein sequence ID" value="KRU22190.1"/>
    <property type="molecule type" value="Genomic_DNA"/>
</dbReference>
<organism evidence="4 5">
    <name type="scientific">Psychrobacter piscatorii</name>
    <dbReference type="NCBI Taxonomy" id="554343"/>
    <lineage>
        <taxon>Bacteria</taxon>
        <taxon>Pseudomonadati</taxon>
        <taxon>Pseudomonadota</taxon>
        <taxon>Gammaproteobacteria</taxon>
        <taxon>Moraxellales</taxon>
        <taxon>Moraxellaceae</taxon>
        <taxon>Psychrobacter</taxon>
    </lineage>
</organism>
<proteinExistence type="inferred from homology"/>
<feature type="compositionally biased region" description="Polar residues" evidence="3">
    <location>
        <begin position="1"/>
        <end position="24"/>
    </location>
</feature>
<dbReference type="InterPro" id="IPR042233">
    <property type="entry name" value="Cell_div_ZapA_N"/>
</dbReference>
<dbReference type="STRING" id="554343.AS194_09370"/>
<evidence type="ECO:0000256" key="2">
    <source>
        <dbReference type="ARBA" id="ARBA00023054"/>
    </source>
</evidence>
<accession>A0A0T6DQG3</accession>
<dbReference type="Gene3D" id="3.30.160.880">
    <property type="entry name" value="Cell division protein ZapA protomer, N-terminal domain"/>
    <property type="match status" value="1"/>
</dbReference>